<dbReference type="Proteomes" id="UP000076587">
    <property type="component" value="Unassembled WGS sequence"/>
</dbReference>
<accession>A0A162ABK6</accession>
<dbReference type="PATRIC" id="fig|1365253.3.peg.2557"/>
<comment type="caution">
    <text evidence="1">The sequence shown here is derived from an EMBL/GenBank/DDBJ whole genome shotgun (WGS) entry which is preliminary data.</text>
</comment>
<organism evidence="1 2">
    <name type="scientific">Pseudoalteromonas luteoviolacea NCIMB 1942</name>
    <dbReference type="NCBI Taxonomy" id="1365253"/>
    <lineage>
        <taxon>Bacteria</taxon>
        <taxon>Pseudomonadati</taxon>
        <taxon>Pseudomonadota</taxon>
        <taxon>Gammaproteobacteria</taxon>
        <taxon>Alteromonadales</taxon>
        <taxon>Pseudoalteromonadaceae</taxon>
        <taxon>Pseudoalteromonas</taxon>
    </lineage>
</organism>
<evidence type="ECO:0000313" key="2">
    <source>
        <dbReference type="Proteomes" id="UP000076587"/>
    </source>
</evidence>
<dbReference type="EMBL" id="AUXT01000158">
    <property type="protein sequence ID" value="KZN47113.1"/>
    <property type="molecule type" value="Genomic_DNA"/>
</dbReference>
<sequence>MPFKDGVHTITADNDRELAGHEQVGYILPAHIGLGSGGQMKTRMVC</sequence>
<proteinExistence type="predicted"/>
<gene>
    <name evidence="1" type="ORF">N482_10595</name>
</gene>
<evidence type="ECO:0000313" key="1">
    <source>
        <dbReference type="EMBL" id="KZN47113.1"/>
    </source>
</evidence>
<protein>
    <submittedName>
        <fullName evidence="1">Uncharacterized protein</fullName>
    </submittedName>
</protein>
<name>A0A162ABK6_9GAMM</name>
<reference evidence="1 2" key="1">
    <citation type="submission" date="2013-07" db="EMBL/GenBank/DDBJ databases">
        <title>Comparative Genomic and Metabolomic Analysis of Twelve Strains of Pseudoalteromonas luteoviolacea.</title>
        <authorList>
            <person name="Vynne N.G."/>
            <person name="Mansson M."/>
            <person name="Gram L."/>
        </authorList>
    </citation>
    <scope>NUCLEOTIDE SEQUENCE [LARGE SCALE GENOMIC DNA]</scope>
    <source>
        <strain evidence="1 2">NCIMB 1942</strain>
    </source>
</reference>
<dbReference type="AlphaFoldDB" id="A0A162ABK6"/>